<name>A0AAD3DAC1_9STRA</name>
<reference evidence="2 3" key="1">
    <citation type="journal article" date="2021" name="Sci. Rep.">
        <title>The genome of the diatom Chaetoceros tenuissimus carries an ancient integrated fragment of an extant virus.</title>
        <authorList>
            <person name="Hongo Y."/>
            <person name="Kimura K."/>
            <person name="Takaki Y."/>
            <person name="Yoshida Y."/>
            <person name="Baba S."/>
            <person name="Kobayashi G."/>
            <person name="Nagasaki K."/>
            <person name="Hano T."/>
            <person name="Tomaru Y."/>
        </authorList>
    </citation>
    <scope>NUCLEOTIDE SEQUENCE [LARGE SCALE GENOMIC DNA]</scope>
    <source>
        <strain evidence="2 3">NIES-3715</strain>
    </source>
</reference>
<protein>
    <submittedName>
        <fullName evidence="2">Uncharacterized protein</fullName>
    </submittedName>
</protein>
<dbReference type="EMBL" id="BLLK01000069">
    <property type="protein sequence ID" value="GFH59730.1"/>
    <property type="molecule type" value="Genomic_DNA"/>
</dbReference>
<feature type="region of interest" description="Disordered" evidence="1">
    <location>
        <begin position="95"/>
        <end position="155"/>
    </location>
</feature>
<evidence type="ECO:0000256" key="1">
    <source>
        <dbReference type="SAM" id="MobiDB-lite"/>
    </source>
</evidence>
<sequence length="155" mass="17883">MKSHPRRIVNRAPLQTRSNTIHTDDDNSIAASISSLKYCNTGSTDDSSVSGVSVGSYRFERLHEYGTAKAQQRINIDKMQKDKKSTREINMKKALEKKQMRQRREVVGQLPPREKIGSRIHDSYSQRKNDAGRKLREEITRRNTERAAQRQAGWK</sequence>
<feature type="compositionally biased region" description="Basic and acidic residues" evidence="1">
    <location>
        <begin position="95"/>
        <end position="148"/>
    </location>
</feature>
<keyword evidence="3" id="KW-1185">Reference proteome</keyword>
<dbReference type="Proteomes" id="UP001054902">
    <property type="component" value="Unassembled WGS sequence"/>
</dbReference>
<feature type="region of interest" description="Disordered" evidence="1">
    <location>
        <begin position="1"/>
        <end position="23"/>
    </location>
</feature>
<evidence type="ECO:0000313" key="2">
    <source>
        <dbReference type="EMBL" id="GFH59730.1"/>
    </source>
</evidence>
<proteinExistence type="predicted"/>
<evidence type="ECO:0000313" key="3">
    <source>
        <dbReference type="Proteomes" id="UP001054902"/>
    </source>
</evidence>
<gene>
    <name evidence="2" type="ORF">CTEN210_16206</name>
</gene>
<comment type="caution">
    <text evidence="2">The sequence shown here is derived from an EMBL/GenBank/DDBJ whole genome shotgun (WGS) entry which is preliminary data.</text>
</comment>
<accession>A0AAD3DAC1</accession>
<organism evidence="2 3">
    <name type="scientific">Chaetoceros tenuissimus</name>
    <dbReference type="NCBI Taxonomy" id="426638"/>
    <lineage>
        <taxon>Eukaryota</taxon>
        <taxon>Sar</taxon>
        <taxon>Stramenopiles</taxon>
        <taxon>Ochrophyta</taxon>
        <taxon>Bacillariophyta</taxon>
        <taxon>Coscinodiscophyceae</taxon>
        <taxon>Chaetocerotophycidae</taxon>
        <taxon>Chaetocerotales</taxon>
        <taxon>Chaetocerotaceae</taxon>
        <taxon>Chaetoceros</taxon>
    </lineage>
</organism>
<dbReference type="AlphaFoldDB" id="A0AAD3DAC1"/>